<reference evidence="1 2" key="1">
    <citation type="submission" date="2017-10" db="EMBL/GenBank/DDBJ databases">
        <title>Draft genome of Longibacter Salinarum.</title>
        <authorList>
            <person name="Goh K.M."/>
            <person name="Shamsir M.S."/>
            <person name="Lim S.W."/>
        </authorList>
    </citation>
    <scope>NUCLEOTIDE SEQUENCE [LARGE SCALE GENOMIC DNA]</scope>
    <source>
        <strain evidence="1 2">KCTC 52045</strain>
    </source>
</reference>
<evidence type="ECO:0000313" key="1">
    <source>
        <dbReference type="EMBL" id="PEN13748.1"/>
    </source>
</evidence>
<keyword evidence="2" id="KW-1185">Reference proteome</keyword>
<name>A0A2A8CZC4_9BACT</name>
<protein>
    <submittedName>
        <fullName evidence="1">Uncharacterized protein</fullName>
    </submittedName>
</protein>
<dbReference type="EMBL" id="PDEQ01000003">
    <property type="protein sequence ID" value="PEN13748.1"/>
    <property type="molecule type" value="Genomic_DNA"/>
</dbReference>
<dbReference type="RefSeq" id="WP_098074911.1">
    <property type="nucleotide sequence ID" value="NZ_PDEQ01000003.1"/>
</dbReference>
<accession>A0A2A8CZC4</accession>
<comment type="caution">
    <text evidence="1">The sequence shown here is derived from an EMBL/GenBank/DDBJ whole genome shotgun (WGS) entry which is preliminary data.</text>
</comment>
<evidence type="ECO:0000313" key="2">
    <source>
        <dbReference type="Proteomes" id="UP000220102"/>
    </source>
</evidence>
<dbReference type="AlphaFoldDB" id="A0A2A8CZC4"/>
<proteinExistence type="predicted"/>
<gene>
    <name evidence="1" type="ORF">CRI94_06650</name>
</gene>
<sequence>MVSLTACDSNDGDNGSAQADASFTMTISGNGVDKTYEGLAYWAEVTDDQGQTSFAVALTNSQSTQTAATGFIFRRGQRPGSGTYDVVEINSETGTAFTNFGIYLVDATQTSSFTAYYSDGGEIQITESTSNTVAGEFSIPGTVIESSSSGQTETSVTIECDFNATNNPSLVAF</sequence>
<organism evidence="1 2">
    <name type="scientific">Longibacter salinarum</name>
    <dbReference type="NCBI Taxonomy" id="1850348"/>
    <lineage>
        <taxon>Bacteria</taxon>
        <taxon>Pseudomonadati</taxon>
        <taxon>Rhodothermota</taxon>
        <taxon>Rhodothermia</taxon>
        <taxon>Rhodothermales</taxon>
        <taxon>Salisaetaceae</taxon>
        <taxon>Longibacter</taxon>
    </lineage>
</organism>
<dbReference type="Proteomes" id="UP000220102">
    <property type="component" value="Unassembled WGS sequence"/>
</dbReference>